<proteinExistence type="predicted"/>
<keyword evidence="2" id="KW-1185">Reference proteome</keyword>
<dbReference type="Proteomes" id="UP001212803">
    <property type="component" value="Chromosome"/>
</dbReference>
<evidence type="ECO:0000313" key="2">
    <source>
        <dbReference type="Proteomes" id="UP001212803"/>
    </source>
</evidence>
<accession>A0ABY7M2C4</accession>
<protein>
    <submittedName>
        <fullName evidence="1">Uncharacterized protein</fullName>
    </submittedName>
</protein>
<organism evidence="1 2">
    <name type="scientific">Tepidiforma flava</name>
    <dbReference type="NCBI Taxonomy" id="3004094"/>
    <lineage>
        <taxon>Bacteria</taxon>
        <taxon>Bacillati</taxon>
        <taxon>Chloroflexota</taxon>
        <taxon>Tepidiformia</taxon>
        <taxon>Tepidiformales</taxon>
        <taxon>Tepidiformaceae</taxon>
        <taxon>Tepidiforma</taxon>
    </lineage>
</organism>
<sequence length="80" mass="9575">MDIKFNEEEVNELLTVIVNRIADEAGLSDKDRAMLKNWRSKQMRPGRDDMLELVQKVNEDFAQQMARRQRSQIRKPDWLE</sequence>
<dbReference type="RefSeq" id="WP_270055380.1">
    <property type="nucleotide sequence ID" value="NZ_CP115149.1"/>
</dbReference>
<name>A0ABY7M2C4_9CHLR</name>
<gene>
    <name evidence="1" type="ORF">O0235_08595</name>
</gene>
<evidence type="ECO:0000313" key="1">
    <source>
        <dbReference type="EMBL" id="WBL34852.1"/>
    </source>
</evidence>
<dbReference type="EMBL" id="CP115149">
    <property type="protein sequence ID" value="WBL34852.1"/>
    <property type="molecule type" value="Genomic_DNA"/>
</dbReference>
<reference evidence="1 2" key="1">
    <citation type="journal article" date="2023" name="ISME J.">
        <title>Thermophilic Dehalococcoidia with unusual traits shed light on an unexpected past.</title>
        <authorList>
            <person name="Palmer M."/>
            <person name="Covington J.K."/>
            <person name="Zhou E.M."/>
            <person name="Thomas S.C."/>
            <person name="Habib N."/>
            <person name="Seymour C.O."/>
            <person name="Lai D."/>
            <person name="Johnston J."/>
            <person name="Hashimi A."/>
            <person name="Jiao J.Y."/>
            <person name="Muok A.R."/>
            <person name="Liu L."/>
            <person name="Xian W.D."/>
            <person name="Zhi X.Y."/>
            <person name="Li M.M."/>
            <person name="Silva L.P."/>
            <person name="Bowen B.P."/>
            <person name="Louie K."/>
            <person name="Briegel A."/>
            <person name="Pett-Ridge J."/>
            <person name="Weber P.K."/>
            <person name="Tocheva E.I."/>
            <person name="Woyke T."/>
            <person name="Northen T.R."/>
            <person name="Mayali X."/>
            <person name="Li W.J."/>
            <person name="Hedlund B.P."/>
        </authorList>
    </citation>
    <scope>NUCLEOTIDE SEQUENCE [LARGE SCALE GENOMIC DNA]</scope>
    <source>
        <strain evidence="1 2">YIM 72310</strain>
    </source>
</reference>